<feature type="transmembrane region" description="Helical" evidence="5">
    <location>
        <begin position="7"/>
        <end position="27"/>
    </location>
</feature>
<reference evidence="6" key="1">
    <citation type="submission" date="2022-11" db="EMBL/GenBank/DDBJ databases">
        <authorList>
            <person name="Petersen C."/>
        </authorList>
    </citation>
    <scope>NUCLEOTIDE SEQUENCE</scope>
    <source>
        <strain evidence="6">IBT 19713</strain>
    </source>
</reference>
<dbReference type="GO" id="GO:0000139">
    <property type="term" value="C:Golgi membrane"/>
    <property type="evidence" value="ECO:0007669"/>
    <property type="project" value="TreeGrafter"/>
</dbReference>
<proteinExistence type="predicted"/>
<protein>
    <recommendedName>
        <fullName evidence="8">COPI-coated vesicle protein</fullName>
    </recommendedName>
</protein>
<name>A0A9W9PGE0_9EURO</name>
<evidence type="ECO:0000256" key="5">
    <source>
        <dbReference type="SAM" id="Phobius"/>
    </source>
</evidence>
<dbReference type="OrthoDB" id="423534at2759"/>
<evidence type="ECO:0000313" key="6">
    <source>
        <dbReference type="EMBL" id="KAJ5246348.1"/>
    </source>
</evidence>
<dbReference type="Proteomes" id="UP001150941">
    <property type="component" value="Unassembled WGS sequence"/>
</dbReference>
<feature type="transmembrane region" description="Helical" evidence="5">
    <location>
        <begin position="33"/>
        <end position="53"/>
    </location>
</feature>
<sequence>MDFSNIFRLVNIAVGVIMVLGGISQFFPASMSSIIVGVYVILFGLIVAGLEFLPNVPDYAYRYASFLFSFLGRGVFYIFVGSILIHGHVLREIAAGLVGVTGVGYVVLEFIPSIEPPSNMRESDQGWGAEQV</sequence>
<dbReference type="PANTHER" id="PTHR28128:SF1">
    <property type="entry name" value="GOLGI APPARATUS MEMBRANE PROTEIN TVP15"/>
    <property type="match status" value="1"/>
</dbReference>
<evidence type="ECO:0000256" key="4">
    <source>
        <dbReference type="ARBA" id="ARBA00023136"/>
    </source>
</evidence>
<dbReference type="InterPro" id="IPR013714">
    <property type="entry name" value="Golgi_TVP15"/>
</dbReference>
<reference evidence="6" key="2">
    <citation type="journal article" date="2023" name="IMA Fungus">
        <title>Comparative genomic study of the Penicillium genus elucidates a diverse pangenome and 15 lateral gene transfer events.</title>
        <authorList>
            <person name="Petersen C."/>
            <person name="Sorensen T."/>
            <person name="Nielsen M.R."/>
            <person name="Sondergaard T.E."/>
            <person name="Sorensen J.L."/>
            <person name="Fitzpatrick D.A."/>
            <person name="Frisvad J.C."/>
            <person name="Nielsen K.L."/>
        </authorList>
    </citation>
    <scope>NUCLEOTIDE SEQUENCE</scope>
    <source>
        <strain evidence="6">IBT 19713</strain>
    </source>
</reference>
<dbReference type="GO" id="GO:0016192">
    <property type="term" value="P:vesicle-mediated transport"/>
    <property type="evidence" value="ECO:0007669"/>
    <property type="project" value="TreeGrafter"/>
</dbReference>
<evidence type="ECO:0000256" key="1">
    <source>
        <dbReference type="ARBA" id="ARBA00004141"/>
    </source>
</evidence>
<keyword evidence="4 5" id="KW-0472">Membrane</keyword>
<dbReference type="Pfam" id="PF08507">
    <property type="entry name" value="COPI_assoc"/>
    <property type="match status" value="1"/>
</dbReference>
<keyword evidence="3 5" id="KW-1133">Transmembrane helix</keyword>
<evidence type="ECO:0008006" key="8">
    <source>
        <dbReference type="Google" id="ProtNLM"/>
    </source>
</evidence>
<feature type="transmembrane region" description="Helical" evidence="5">
    <location>
        <begin position="65"/>
        <end position="87"/>
    </location>
</feature>
<comment type="subcellular location">
    <subcellularLocation>
        <location evidence="1">Membrane</location>
        <topology evidence="1">Multi-pass membrane protein</topology>
    </subcellularLocation>
</comment>
<evidence type="ECO:0000256" key="2">
    <source>
        <dbReference type="ARBA" id="ARBA00022692"/>
    </source>
</evidence>
<feature type="transmembrane region" description="Helical" evidence="5">
    <location>
        <begin position="93"/>
        <end position="111"/>
    </location>
</feature>
<keyword evidence="7" id="KW-1185">Reference proteome</keyword>
<evidence type="ECO:0000313" key="7">
    <source>
        <dbReference type="Proteomes" id="UP001150941"/>
    </source>
</evidence>
<gene>
    <name evidence="6" type="ORF">N7468_001331</name>
</gene>
<organism evidence="6 7">
    <name type="scientific">Penicillium chermesinum</name>
    <dbReference type="NCBI Taxonomy" id="63820"/>
    <lineage>
        <taxon>Eukaryota</taxon>
        <taxon>Fungi</taxon>
        <taxon>Dikarya</taxon>
        <taxon>Ascomycota</taxon>
        <taxon>Pezizomycotina</taxon>
        <taxon>Eurotiomycetes</taxon>
        <taxon>Eurotiomycetidae</taxon>
        <taxon>Eurotiales</taxon>
        <taxon>Aspergillaceae</taxon>
        <taxon>Penicillium</taxon>
    </lineage>
</organism>
<dbReference type="PANTHER" id="PTHR28128">
    <property type="entry name" value="GOLGI APPARATUS MEMBRANE PROTEIN TVP15"/>
    <property type="match status" value="1"/>
</dbReference>
<dbReference type="GeneID" id="83197931"/>
<accession>A0A9W9PGE0</accession>
<evidence type="ECO:0000256" key="3">
    <source>
        <dbReference type="ARBA" id="ARBA00022989"/>
    </source>
</evidence>
<dbReference type="RefSeq" id="XP_058333769.1">
    <property type="nucleotide sequence ID" value="XM_058470628.1"/>
</dbReference>
<comment type="caution">
    <text evidence="6">The sequence shown here is derived from an EMBL/GenBank/DDBJ whole genome shotgun (WGS) entry which is preliminary data.</text>
</comment>
<keyword evidence="2 5" id="KW-0812">Transmembrane</keyword>
<dbReference type="AlphaFoldDB" id="A0A9W9PGE0"/>
<dbReference type="EMBL" id="JAPQKS010000002">
    <property type="protein sequence ID" value="KAJ5246348.1"/>
    <property type="molecule type" value="Genomic_DNA"/>
</dbReference>